<accession>A0ABR9S192</accession>
<organism evidence="3 4">
    <name type="scientific">Ramlibacter pallidus</name>
    <dbReference type="NCBI Taxonomy" id="2780087"/>
    <lineage>
        <taxon>Bacteria</taxon>
        <taxon>Pseudomonadati</taxon>
        <taxon>Pseudomonadota</taxon>
        <taxon>Betaproteobacteria</taxon>
        <taxon>Burkholderiales</taxon>
        <taxon>Comamonadaceae</taxon>
        <taxon>Ramlibacter</taxon>
    </lineage>
</organism>
<keyword evidence="2" id="KW-0732">Signal</keyword>
<dbReference type="EMBL" id="JADDIV010000002">
    <property type="protein sequence ID" value="MBE7367285.1"/>
    <property type="molecule type" value="Genomic_DNA"/>
</dbReference>
<gene>
    <name evidence="3" type="ORF">IM787_06900</name>
</gene>
<dbReference type="SUPFAM" id="SSF117074">
    <property type="entry name" value="Hypothetical protein PA1324"/>
    <property type="match status" value="1"/>
</dbReference>
<dbReference type="RefSeq" id="WP_193675904.1">
    <property type="nucleotide sequence ID" value="NZ_JADDIV010000002.1"/>
</dbReference>
<evidence type="ECO:0000313" key="4">
    <source>
        <dbReference type="Proteomes" id="UP000806285"/>
    </source>
</evidence>
<proteinExistence type="predicted"/>
<feature type="signal peptide" evidence="2">
    <location>
        <begin position="1"/>
        <end position="22"/>
    </location>
</feature>
<evidence type="ECO:0000256" key="2">
    <source>
        <dbReference type="SAM" id="SignalP"/>
    </source>
</evidence>
<keyword evidence="4" id="KW-1185">Reference proteome</keyword>
<feature type="region of interest" description="Disordered" evidence="1">
    <location>
        <begin position="43"/>
        <end position="72"/>
    </location>
</feature>
<sequence length="710" mass="75649">MSAWRLPTAAALALAIAAQASAQGNVQSLDRAQAEQERLRKMLEGRPKAYEDKVMDTTPLPDASDPATSVPAEEGLRTWISETRVGHGTGDSGLELRQSTELGQRMEYRRETLSHGTLLAQVDVRHANGDTSFGPLGFTNKATSGRVTLRNIGFPVTTRTFADTALGDVGSEVTDALSRSYRLSLGSSVVRGASARVFDAESDLRAGYGLRGNLRGGPYPGFERTRGALGWAGYSRRFGEQAFAGVQASHATEVPVFSLTAPAGAATATIHSAAASVGYGKELLGPGEHRARATVLHSSTSGVGPASGLFLEGAARTGSLRHEFGAYRADADLYYGDYLLASDNRGAYWRVDSSSLRLNWGAGIDVEEQNPGREAGRPNRLAVGLQGNVQLRIDRDQMIGGSAVVLNSRYDAAASLASGFPEGARSAHLSAYYDVRMREWGRSRFRVTLRRNEVLVANEAPATGEEFEWEHDWITGRYETMRPEFTTVLGVSRERNNGTTELRPIAGVNFRWWPTPDWTVGGNLRYTATNSNLAISRGLSGAVDSEVTLAGGWVLGGSLTLNQAVVEIPPGGIGTPVVTRSNDKYASVYLRWQGTSGGGFSGAGVGVGGAVGAGSVAGTVYFDADRDGEQSSGEAGVPNVEVVIDGRYRTTTDRQGRFAFPLVGTGRHQLTLTLETVPLPWGASSEQAVSIDVPLRGQANPRIPVVRVGE</sequence>
<comment type="caution">
    <text evidence="3">The sequence shown here is derived from an EMBL/GenBank/DDBJ whole genome shotgun (WGS) entry which is preliminary data.</text>
</comment>
<dbReference type="Gene3D" id="2.60.40.10">
    <property type="entry name" value="Immunoglobulins"/>
    <property type="match status" value="1"/>
</dbReference>
<feature type="compositionally biased region" description="Basic and acidic residues" evidence="1">
    <location>
        <begin position="43"/>
        <end position="55"/>
    </location>
</feature>
<dbReference type="InterPro" id="IPR013783">
    <property type="entry name" value="Ig-like_fold"/>
</dbReference>
<feature type="chain" id="PRO_5046226577" description="SD-repeat containing protein B domain-containing protein" evidence="2">
    <location>
        <begin position="23"/>
        <end position="710"/>
    </location>
</feature>
<evidence type="ECO:0008006" key="5">
    <source>
        <dbReference type="Google" id="ProtNLM"/>
    </source>
</evidence>
<protein>
    <recommendedName>
        <fullName evidence="5">SD-repeat containing protein B domain-containing protein</fullName>
    </recommendedName>
</protein>
<dbReference type="Proteomes" id="UP000806285">
    <property type="component" value="Unassembled WGS sequence"/>
</dbReference>
<evidence type="ECO:0000256" key="1">
    <source>
        <dbReference type="SAM" id="MobiDB-lite"/>
    </source>
</evidence>
<reference evidence="3 4" key="1">
    <citation type="submission" date="2020-10" db="EMBL/GenBank/DDBJ databases">
        <title>Ramlibacter sp. HM2 16S ribosomal RNA gene Genome sequencing and assembly.</title>
        <authorList>
            <person name="Kang M."/>
        </authorList>
    </citation>
    <scope>NUCLEOTIDE SEQUENCE [LARGE SCALE GENOMIC DNA]</scope>
    <source>
        <strain evidence="3 4">HM2</strain>
    </source>
</reference>
<evidence type="ECO:0000313" key="3">
    <source>
        <dbReference type="EMBL" id="MBE7367285.1"/>
    </source>
</evidence>
<name>A0ABR9S192_9BURK</name>